<name>A0A2V1J117_9BACT</name>
<feature type="domain" description="Mce/MlaD" evidence="2">
    <location>
        <begin position="39"/>
        <end position="115"/>
    </location>
</feature>
<dbReference type="AlphaFoldDB" id="A0A2V1J117"/>
<dbReference type="Proteomes" id="UP000244925">
    <property type="component" value="Unassembled WGS sequence"/>
</dbReference>
<dbReference type="InterPro" id="IPR003399">
    <property type="entry name" value="Mce/MlaD"/>
</dbReference>
<feature type="transmembrane region" description="Helical" evidence="1">
    <location>
        <begin position="9"/>
        <end position="29"/>
    </location>
</feature>
<dbReference type="EMBL" id="PUBV01000003">
    <property type="protein sequence ID" value="PWB09150.1"/>
    <property type="molecule type" value="Genomic_DNA"/>
</dbReference>
<evidence type="ECO:0000259" key="2">
    <source>
        <dbReference type="Pfam" id="PF02470"/>
    </source>
</evidence>
<dbReference type="Pfam" id="PF02470">
    <property type="entry name" value="MlaD"/>
    <property type="match status" value="1"/>
</dbReference>
<evidence type="ECO:0000256" key="1">
    <source>
        <dbReference type="SAM" id="Phobius"/>
    </source>
</evidence>
<sequence>MKTIQKKELMIGLTVLITLLILFFGIDYLKGVNVFKAANYYYASYTNVAGLAQSAPVTVNGYKVGLVREINYEYDNPGHIKVELSLDRKLKVPVGTEAVLVTDMLGTSSIELRMGKDTRMHQVGDKLTGVNSSGLMDNVTNDILPSVASALPKIDSLLTAVTAIVSDPALLGAVKRLDAVMANLERSTTALSATMARTPAIASDAQTTMTNVRQISADLTQVTAALREMPLDSTMANVQSLTARLNELSGQLQSRDSSLGLLLNDPSLYNSLNGAVGSLDSLLQDVKRHPKRYISIKLL</sequence>
<dbReference type="RefSeq" id="WP_107035171.1">
    <property type="nucleotide sequence ID" value="NZ_CAOLHR010000001.1"/>
</dbReference>
<dbReference type="PANTHER" id="PTHR33371">
    <property type="entry name" value="INTERMEMBRANE PHOSPHOLIPID TRANSPORT SYSTEM BINDING PROTEIN MLAD-RELATED"/>
    <property type="match status" value="1"/>
</dbReference>
<comment type="caution">
    <text evidence="3">The sequence shown here is derived from an EMBL/GenBank/DDBJ whole genome shotgun (WGS) entry which is preliminary data.</text>
</comment>
<dbReference type="InterPro" id="IPR052336">
    <property type="entry name" value="MlaD_Phospholipid_Transporter"/>
</dbReference>
<keyword evidence="4" id="KW-1185">Reference proteome</keyword>
<evidence type="ECO:0000313" key="3">
    <source>
        <dbReference type="EMBL" id="PWB09150.1"/>
    </source>
</evidence>
<reference evidence="4" key="1">
    <citation type="submission" date="2018-02" db="EMBL/GenBank/DDBJ databases">
        <authorList>
            <person name="Clavel T."/>
            <person name="Strowig T."/>
        </authorList>
    </citation>
    <scope>NUCLEOTIDE SEQUENCE [LARGE SCALE GENOMIC DNA]</scope>
    <source>
        <strain evidence="4">DSM 100764</strain>
    </source>
</reference>
<organism evidence="3 4">
    <name type="scientific">Paramuribaculum intestinale</name>
    <dbReference type="NCBI Taxonomy" id="2094151"/>
    <lineage>
        <taxon>Bacteria</taxon>
        <taxon>Pseudomonadati</taxon>
        <taxon>Bacteroidota</taxon>
        <taxon>Bacteroidia</taxon>
        <taxon>Bacteroidales</taxon>
        <taxon>Muribaculaceae</taxon>
        <taxon>Paramuribaculum</taxon>
    </lineage>
</organism>
<keyword evidence="1" id="KW-0472">Membrane</keyword>
<protein>
    <submittedName>
        <fullName evidence="3">MCE family protein</fullName>
    </submittedName>
</protein>
<keyword evidence="1" id="KW-1133">Transmembrane helix</keyword>
<keyword evidence="1" id="KW-0812">Transmembrane</keyword>
<dbReference type="PANTHER" id="PTHR33371:SF4">
    <property type="entry name" value="INTERMEMBRANE PHOSPHOLIPID TRANSPORT SYSTEM BINDING PROTEIN MLAD"/>
    <property type="match status" value="1"/>
</dbReference>
<evidence type="ECO:0000313" key="4">
    <source>
        <dbReference type="Proteomes" id="UP000244925"/>
    </source>
</evidence>
<proteinExistence type="predicted"/>
<accession>A0A2V1J117</accession>
<gene>
    <name evidence="3" type="ORF">C5O25_02585</name>
</gene>